<evidence type="ECO:0000313" key="7">
    <source>
        <dbReference type="EMBL" id="MFD2918461.1"/>
    </source>
</evidence>
<reference evidence="8" key="1">
    <citation type="journal article" date="2019" name="Int. J. Syst. Evol. Microbiol.">
        <title>The Global Catalogue of Microorganisms (GCM) 10K type strain sequencing project: providing services to taxonomists for standard genome sequencing and annotation.</title>
        <authorList>
            <consortium name="The Broad Institute Genomics Platform"/>
            <consortium name="The Broad Institute Genome Sequencing Center for Infectious Disease"/>
            <person name="Wu L."/>
            <person name="Ma J."/>
        </authorList>
    </citation>
    <scope>NUCLEOTIDE SEQUENCE [LARGE SCALE GENOMIC DNA]</scope>
    <source>
        <strain evidence="8">KCTC 23299</strain>
    </source>
</reference>
<organism evidence="7 8">
    <name type="scientific">Terrimonas rubra</name>
    <dbReference type="NCBI Taxonomy" id="1035890"/>
    <lineage>
        <taxon>Bacteria</taxon>
        <taxon>Pseudomonadati</taxon>
        <taxon>Bacteroidota</taxon>
        <taxon>Chitinophagia</taxon>
        <taxon>Chitinophagales</taxon>
        <taxon>Chitinophagaceae</taxon>
        <taxon>Terrimonas</taxon>
    </lineage>
</organism>
<evidence type="ECO:0000256" key="1">
    <source>
        <dbReference type="ARBA" id="ARBA00022857"/>
    </source>
</evidence>
<dbReference type="InterPro" id="IPR036291">
    <property type="entry name" value="NAD(P)-bd_dom_sf"/>
</dbReference>
<dbReference type="Proteomes" id="UP001597511">
    <property type="component" value="Unassembled WGS sequence"/>
</dbReference>
<name>A0ABW6A0T6_9BACT</name>
<feature type="binding site" evidence="4">
    <location>
        <begin position="189"/>
        <end position="194"/>
    </location>
    <ligand>
        <name>NADP(+)</name>
        <dbReference type="ChEBI" id="CHEBI:58349"/>
    </ligand>
</feature>
<evidence type="ECO:0000256" key="2">
    <source>
        <dbReference type="ARBA" id="ARBA00023002"/>
    </source>
</evidence>
<comment type="similarity">
    <text evidence="4">Belongs to the glutamyl-tRNA reductase family.</text>
</comment>
<accession>A0ABW6A0T6</accession>
<dbReference type="InterPro" id="IPR036343">
    <property type="entry name" value="GluRdtase_N_sf"/>
</dbReference>
<dbReference type="EMBL" id="JBHUOZ010000001">
    <property type="protein sequence ID" value="MFD2918461.1"/>
    <property type="molecule type" value="Genomic_DNA"/>
</dbReference>
<dbReference type="InterPro" id="IPR000343">
    <property type="entry name" value="4pyrrol_synth_GluRdtase"/>
</dbReference>
<dbReference type="InterPro" id="IPR006151">
    <property type="entry name" value="Shikm_DH/Glu-tRNA_Rdtase"/>
</dbReference>
<proteinExistence type="inferred from homology"/>
<comment type="subunit">
    <text evidence="4">Homodimer.</text>
</comment>
<dbReference type="PANTHER" id="PTHR43013:SF1">
    <property type="entry name" value="GLUTAMYL-TRNA REDUCTASE"/>
    <property type="match status" value="1"/>
</dbReference>
<dbReference type="Pfam" id="PF05201">
    <property type="entry name" value="GlutR_N"/>
    <property type="match status" value="1"/>
</dbReference>
<keyword evidence="1 4" id="KW-0521">NADP</keyword>
<feature type="site" description="Important for activity" evidence="4">
    <location>
        <position position="100"/>
    </location>
</feature>
<feature type="binding site" evidence="4">
    <location>
        <begin position="115"/>
        <end position="117"/>
    </location>
    <ligand>
        <name>substrate</name>
    </ligand>
</feature>
<dbReference type="Gene3D" id="3.40.50.720">
    <property type="entry name" value="NAD(P)-binding Rossmann-like Domain"/>
    <property type="match status" value="1"/>
</dbReference>
<evidence type="ECO:0000256" key="3">
    <source>
        <dbReference type="ARBA" id="ARBA00023244"/>
    </source>
</evidence>
<gene>
    <name evidence="4 7" type="primary">hemA</name>
    <name evidence="7" type="ORF">ACFS6H_01995</name>
</gene>
<evidence type="ECO:0000256" key="4">
    <source>
        <dbReference type="HAMAP-Rule" id="MF_00087"/>
    </source>
</evidence>
<keyword evidence="8" id="KW-1185">Reference proteome</keyword>
<comment type="caution">
    <text evidence="7">The sequence shown here is derived from an EMBL/GenBank/DDBJ whole genome shotgun (WGS) entry which is preliminary data.</text>
</comment>
<feature type="domain" description="Quinate/shikimate 5-dehydrogenase/glutamyl-tRNA reductase" evidence="5">
    <location>
        <begin position="177"/>
        <end position="299"/>
    </location>
</feature>
<feature type="active site" description="Nucleophile" evidence="4">
    <location>
        <position position="55"/>
    </location>
</feature>
<evidence type="ECO:0000259" key="5">
    <source>
        <dbReference type="Pfam" id="PF01488"/>
    </source>
</evidence>
<comment type="miscellaneous">
    <text evidence="4">During catalysis, the active site Cys acts as a nucleophile attacking the alpha-carbonyl group of tRNA-bound glutamate with the formation of a thioester intermediate between enzyme and glutamate, and the concomitant release of tRNA(Glu). The thioester intermediate is finally reduced by direct hydride transfer from NADPH, to form the product GSA.</text>
</comment>
<evidence type="ECO:0000313" key="8">
    <source>
        <dbReference type="Proteomes" id="UP001597511"/>
    </source>
</evidence>
<dbReference type="HAMAP" id="MF_00087">
    <property type="entry name" value="Glu_tRNA_reductase"/>
    <property type="match status" value="1"/>
</dbReference>
<feature type="binding site" evidence="4">
    <location>
        <begin position="54"/>
        <end position="57"/>
    </location>
    <ligand>
        <name>substrate</name>
    </ligand>
</feature>
<protein>
    <recommendedName>
        <fullName evidence="4">Glutamyl-tRNA reductase</fullName>
        <shortName evidence="4">GluTR</shortName>
        <ecNumber evidence="4">1.2.1.70</ecNumber>
    </recommendedName>
</protein>
<keyword evidence="3 4" id="KW-0627">Porphyrin biosynthesis</keyword>
<dbReference type="InterPro" id="IPR018214">
    <property type="entry name" value="GluRdtase_CS"/>
</dbReference>
<dbReference type="NCBIfam" id="TIGR01035">
    <property type="entry name" value="hemA"/>
    <property type="match status" value="1"/>
</dbReference>
<dbReference type="RefSeq" id="WP_386094632.1">
    <property type="nucleotide sequence ID" value="NZ_JBHUOZ010000001.1"/>
</dbReference>
<feature type="domain" description="Glutamyl-tRNA reductase N-terminal" evidence="6">
    <location>
        <begin position="13"/>
        <end position="157"/>
    </location>
</feature>
<dbReference type="Pfam" id="PF01488">
    <property type="entry name" value="Shikimate_DH"/>
    <property type="match status" value="1"/>
</dbReference>
<sequence>MSTEILNRFCIAGINYHAADTKVRGAFSVNKDVFHQIAAKAKEQNLRSVFVLSTCNRTEIYGFAESVMHLVRLLTEYTRGSQDEFLEHAYLKSGNDAVEHLYNVASGIDSQILGDYEILGQLKLAISESEKIGMIGPIMNRTINFAIQASKRVKTETALSSGTVSVSYAAIELLKDIPGIAGKKVLVVGAGKFGSNVCKNLVNYIPGIQVTITNRTAENARQLAETAGIQYIDYDLLPATVNSSDVVIVCTNATQPTIVKEYFTTGGQKMVLDLSVPMNVHSGVRTLSHVHVIDVDEISTTILDKTFSKRKGEIPKAKAILQQYKVDFYNWLNDYRYSLHIKNWKDKLQELAELHPGFCEMATDNTLLYDDRKVQKAVSRLAVNLRTNQEKGCQFINAINDYLQMS</sequence>
<dbReference type="PANTHER" id="PTHR43013">
    <property type="entry name" value="GLUTAMYL-TRNA REDUCTASE"/>
    <property type="match status" value="1"/>
</dbReference>
<comment type="domain">
    <text evidence="4">Possesses an unusual extended V-shaped dimeric structure with each monomer consisting of three distinct domains arranged along a curved 'spinal' alpha-helix. The N-terminal catalytic domain specifically recognizes the glutamate moiety of the substrate. The second domain is the NADPH-binding domain, and the third C-terminal domain is responsible for dimerization.</text>
</comment>
<comment type="catalytic activity">
    <reaction evidence="4">
        <text>(S)-4-amino-5-oxopentanoate + tRNA(Glu) + NADP(+) = L-glutamyl-tRNA(Glu) + NADPH + H(+)</text>
        <dbReference type="Rhea" id="RHEA:12344"/>
        <dbReference type="Rhea" id="RHEA-COMP:9663"/>
        <dbReference type="Rhea" id="RHEA-COMP:9680"/>
        <dbReference type="ChEBI" id="CHEBI:15378"/>
        <dbReference type="ChEBI" id="CHEBI:57501"/>
        <dbReference type="ChEBI" id="CHEBI:57783"/>
        <dbReference type="ChEBI" id="CHEBI:58349"/>
        <dbReference type="ChEBI" id="CHEBI:78442"/>
        <dbReference type="ChEBI" id="CHEBI:78520"/>
        <dbReference type="EC" id="1.2.1.70"/>
    </reaction>
</comment>
<evidence type="ECO:0000259" key="6">
    <source>
        <dbReference type="Pfam" id="PF05201"/>
    </source>
</evidence>
<dbReference type="GO" id="GO:0008883">
    <property type="term" value="F:glutamyl-tRNA reductase activity"/>
    <property type="evidence" value="ECO:0007669"/>
    <property type="project" value="UniProtKB-EC"/>
</dbReference>
<comment type="pathway">
    <text evidence="4">Porphyrin-containing compound metabolism; protoporphyrin-IX biosynthesis; 5-aminolevulinate from L-glutamyl-tRNA(Glu): step 1/2.</text>
</comment>
<dbReference type="Gene3D" id="3.30.460.30">
    <property type="entry name" value="Glutamyl-tRNA reductase, N-terminal domain"/>
    <property type="match status" value="1"/>
</dbReference>
<dbReference type="SUPFAM" id="SSF51735">
    <property type="entry name" value="NAD(P)-binding Rossmann-fold domains"/>
    <property type="match status" value="1"/>
</dbReference>
<comment type="function">
    <text evidence="4">Catalyzes the NADPH-dependent reduction of glutamyl-tRNA(Glu) to glutamate 1-semialdehyde (GSA).</text>
</comment>
<feature type="binding site" evidence="4">
    <location>
        <position position="110"/>
    </location>
    <ligand>
        <name>substrate</name>
    </ligand>
</feature>
<dbReference type="SUPFAM" id="SSF69742">
    <property type="entry name" value="Glutamyl tRNA-reductase catalytic, N-terminal domain"/>
    <property type="match status" value="1"/>
</dbReference>
<keyword evidence="2 4" id="KW-0560">Oxidoreductase</keyword>
<dbReference type="PROSITE" id="PS00747">
    <property type="entry name" value="GLUTR"/>
    <property type="match status" value="1"/>
</dbReference>
<dbReference type="InterPro" id="IPR015895">
    <property type="entry name" value="4pyrrol_synth_GluRdtase_N"/>
</dbReference>
<feature type="binding site" evidence="4">
    <location>
        <position position="121"/>
    </location>
    <ligand>
        <name>substrate</name>
    </ligand>
</feature>
<dbReference type="EC" id="1.2.1.70" evidence="4"/>
<dbReference type="PIRSF" id="PIRSF000445">
    <property type="entry name" value="4pyrrol_synth_GluRdtase"/>
    <property type="match status" value="1"/>
</dbReference>